<dbReference type="Proteomes" id="UP000094291">
    <property type="component" value="Unassembled WGS sequence"/>
</dbReference>
<dbReference type="GO" id="GO:0005886">
    <property type="term" value="C:plasma membrane"/>
    <property type="evidence" value="ECO:0007669"/>
    <property type="project" value="UniProtKB-SubCell"/>
</dbReference>
<keyword evidence="5" id="KW-0677">Repeat</keyword>
<protein>
    <recommendedName>
        <fullName evidence="9">EamA domain-containing protein</fullName>
    </recommendedName>
</protein>
<comment type="caution">
    <text evidence="10">The sequence shown here is derived from an EMBL/GenBank/DDBJ whole genome shotgun (WGS) entry which is preliminary data.</text>
</comment>
<evidence type="ECO:0000256" key="1">
    <source>
        <dbReference type="ARBA" id="ARBA00004651"/>
    </source>
</evidence>
<feature type="transmembrane region" description="Helical" evidence="8">
    <location>
        <begin position="29"/>
        <end position="49"/>
    </location>
</feature>
<evidence type="ECO:0000313" key="11">
    <source>
        <dbReference type="Proteomes" id="UP000094291"/>
    </source>
</evidence>
<keyword evidence="6 8" id="KW-1133">Transmembrane helix</keyword>
<evidence type="ECO:0000256" key="3">
    <source>
        <dbReference type="ARBA" id="ARBA00022475"/>
    </source>
</evidence>
<dbReference type="AlphaFoldDB" id="A0A1E2V7C7"/>
<dbReference type="NCBIfam" id="TIGR00950">
    <property type="entry name" value="2A78"/>
    <property type="match status" value="1"/>
</dbReference>
<reference evidence="10 11" key="1">
    <citation type="submission" date="2016-08" db="EMBL/GenBank/DDBJ databases">
        <authorList>
            <person name="Seilhamer J.J."/>
        </authorList>
    </citation>
    <scope>NUCLEOTIDE SEQUENCE [LARGE SCALE GENOMIC DNA]</scope>
    <source>
        <strain evidence="10 11">PH27A</strain>
    </source>
</reference>
<keyword evidence="11" id="KW-1185">Reference proteome</keyword>
<evidence type="ECO:0000256" key="4">
    <source>
        <dbReference type="ARBA" id="ARBA00022692"/>
    </source>
</evidence>
<feature type="transmembrane region" description="Helical" evidence="8">
    <location>
        <begin position="260"/>
        <end position="280"/>
    </location>
</feature>
<evidence type="ECO:0000256" key="5">
    <source>
        <dbReference type="ARBA" id="ARBA00022737"/>
    </source>
</evidence>
<feature type="transmembrane region" description="Helical" evidence="8">
    <location>
        <begin position="205"/>
        <end position="223"/>
    </location>
</feature>
<dbReference type="InterPro" id="IPR004779">
    <property type="entry name" value="CO/AA/NH_transpt"/>
</dbReference>
<feature type="transmembrane region" description="Helical" evidence="8">
    <location>
        <begin position="79"/>
        <end position="99"/>
    </location>
</feature>
<evidence type="ECO:0000256" key="6">
    <source>
        <dbReference type="ARBA" id="ARBA00022989"/>
    </source>
</evidence>
<gene>
    <name evidence="10" type="ORF">BFW38_03505</name>
</gene>
<feature type="transmembrane region" description="Helical" evidence="8">
    <location>
        <begin position="235"/>
        <end position="254"/>
    </location>
</feature>
<proteinExistence type="predicted"/>
<sequence>MGYLWGVTLLWAFSFSLIGVYLAGQVDSYFAVLTRALLAAAMFLPLLRWRQVSAELALKMMAIGGLQLGVMYLCLYQSFIYLSVPEVLLFTILTPLYITLLNDVMQRRFSLVYLVTAALAVLGAGIIRYHQVSADFLGGFLLVQGANLCFAIGQISYKQLMAKREERLHQHTVFGFFYLGACVVAAAGFGLFGNPDRLPTTALQWGILLWLGLVASALGYFFWNKGATQVDAGALAIMNNALVPAGLIVNLVIWDRDADLLRLSLGGAVILLSLGCNHYWTRRRQRLASAAM</sequence>
<keyword evidence="4 8" id="KW-0812">Transmembrane</keyword>
<comment type="subcellular location">
    <subcellularLocation>
        <location evidence="1">Cell membrane</location>
        <topology evidence="1">Multi-pass membrane protein</topology>
    </subcellularLocation>
</comment>
<feature type="transmembrane region" description="Helical" evidence="8">
    <location>
        <begin position="56"/>
        <end position="73"/>
    </location>
</feature>
<feature type="transmembrane region" description="Helical" evidence="8">
    <location>
        <begin position="111"/>
        <end position="130"/>
    </location>
</feature>
<name>A0A1E2V7C7_9GAMM</name>
<dbReference type="STRING" id="197479.BFW38_03505"/>
<dbReference type="InterPro" id="IPR037185">
    <property type="entry name" value="EmrE-like"/>
</dbReference>
<feature type="transmembrane region" description="Helical" evidence="8">
    <location>
        <begin position="173"/>
        <end position="193"/>
    </location>
</feature>
<dbReference type="EMBL" id="MDTQ01000001">
    <property type="protein sequence ID" value="ODC02752.1"/>
    <property type="molecule type" value="Genomic_DNA"/>
</dbReference>
<keyword evidence="7 8" id="KW-0472">Membrane</keyword>
<feature type="transmembrane region" description="Helical" evidence="8">
    <location>
        <begin position="136"/>
        <end position="153"/>
    </location>
</feature>
<dbReference type="PANTHER" id="PTHR22911">
    <property type="entry name" value="ACYL-MALONYL CONDENSING ENZYME-RELATED"/>
    <property type="match status" value="1"/>
</dbReference>
<evidence type="ECO:0000313" key="10">
    <source>
        <dbReference type="EMBL" id="ODC02752.1"/>
    </source>
</evidence>
<dbReference type="SUPFAM" id="SSF103481">
    <property type="entry name" value="Multidrug resistance efflux transporter EmrE"/>
    <property type="match status" value="1"/>
</dbReference>
<evidence type="ECO:0000256" key="8">
    <source>
        <dbReference type="SAM" id="Phobius"/>
    </source>
</evidence>
<keyword evidence="2" id="KW-0813">Transport</keyword>
<accession>A0A1E2V7C7</accession>
<organism evidence="10 11">
    <name type="scientific">Terasakiispira papahanaumokuakeensis</name>
    <dbReference type="NCBI Taxonomy" id="197479"/>
    <lineage>
        <taxon>Bacteria</taxon>
        <taxon>Pseudomonadati</taxon>
        <taxon>Pseudomonadota</taxon>
        <taxon>Gammaproteobacteria</taxon>
        <taxon>Oceanospirillales</taxon>
        <taxon>Terasakiispira</taxon>
    </lineage>
</organism>
<dbReference type="OrthoDB" id="1412048at2"/>
<evidence type="ECO:0000256" key="2">
    <source>
        <dbReference type="ARBA" id="ARBA00022448"/>
    </source>
</evidence>
<keyword evidence="3" id="KW-1003">Cell membrane</keyword>
<evidence type="ECO:0000256" key="7">
    <source>
        <dbReference type="ARBA" id="ARBA00023136"/>
    </source>
</evidence>
<evidence type="ECO:0000259" key="9">
    <source>
        <dbReference type="Pfam" id="PF00892"/>
    </source>
</evidence>
<dbReference type="Pfam" id="PF00892">
    <property type="entry name" value="EamA"/>
    <property type="match status" value="1"/>
</dbReference>
<dbReference type="RefSeq" id="WP_068997147.1">
    <property type="nucleotide sequence ID" value="NZ_MDTQ01000001.1"/>
</dbReference>
<dbReference type="PANTHER" id="PTHR22911:SF130">
    <property type="entry name" value="BIOTIN TRANSPORTER"/>
    <property type="match status" value="1"/>
</dbReference>
<feature type="domain" description="EamA" evidence="9">
    <location>
        <begin position="6"/>
        <end position="127"/>
    </location>
</feature>
<dbReference type="InterPro" id="IPR000620">
    <property type="entry name" value="EamA_dom"/>
</dbReference>